<dbReference type="InterPro" id="IPR001810">
    <property type="entry name" value="F-box_dom"/>
</dbReference>
<organism evidence="2">
    <name type="scientific">Fagus sylvatica</name>
    <name type="common">Beechnut</name>
    <dbReference type="NCBI Taxonomy" id="28930"/>
    <lineage>
        <taxon>Eukaryota</taxon>
        <taxon>Viridiplantae</taxon>
        <taxon>Streptophyta</taxon>
        <taxon>Embryophyta</taxon>
        <taxon>Tracheophyta</taxon>
        <taxon>Spermatophyta</taxon>
        <taxon>Magnoliopsida</taxon>
        <taxon>eudicotyledons</taxon>
        <taxon>Gunneridae</taxon>
        <taxon>Pentapetalae</taxon>
        <taxon>rosids</taxon>
        <taxon>fabids</taxon>
        <taxon>Fagales</taxon>
        <taxon>Fagaceae</taxon>
        <taxon>Fagus</taxon>
    </lineage>
</organism>
<dbReference type="InterPro" id="IPR050796">
    <property type="entry name" value="SCF_F-box_component"/>
</dbReference>
<protein>
    <recommendedName>
        <fullName evidence="1">F-box domain-containing protein</fullName>
    </recommendedName>
</protein>
<dbReference type="SUPFAM" id="SSF81383">
    <property type="entry name" value="F-box domain"/>
    <property type="match status" value="1"/>
</dbReference>
<accession>A0A2N9J0M4</accession>
<dbReference type="SMART" id="SM00256">
    <property type="entry name" value="FBOX"/>
    <property type="match status" value="1"/>
</dbReference>
<evidence type="ECO:0000313" key="2">
    <source>
        <dbReference type="EMBL" id="SPD30732.1"/>
    </source>
</evidence>
<dbReference type="Gene3D" id="2.120.10.30">
    <property type="entry name" value="TolB, C-terminal domain"/>
    <property type="match status" value="1"/>
</dbReference>
<proteinExistence type="predicted"/>
<sequence>MSHHSSKKPRLNSDSDRLPDDTVFDLLNRLPVKSIVRFRCVSKSWNSVVTDPIFIATNFKLNLSLSNSLSANNNGYLLYVTHADPNDILSALELVTVVCNNDHTVAEVSRFNMPFTEGRMFGFFICGRCEGVSPQNLRVWRGNDGKYVMFDKTRKNVIAPRILIFVSIWEANNGIPPTQMIYYQGVVCTNTVAEVILSKEEFGFCISMTLFPRGGTRVREILLLGYCLLDLHIIHNVTKFVRILDEGICLIWEMKEYGDVKSWTKKIVFEMENVNRFFGCTRNGDLLIETDESDLFSFDPENEEGKEYLCEKSDGLYKVKISKLNRIVANPGDIVQIDARLNMTSIRALAAKKTTILTNWSIYVLMSNSSTSTSFSHNNGMESEVIIGNLNVADAYFGLQVVGQAEGLATQVVTRVEGSYGETMQLDEAEVYTLNTESWRRVVLPVECH</sequence>
<dbReference type="PANTHER" id="PTHR31672">
    <property type="entry name" value="BNACNNG10540D PROTEIN"/>
    <property type="match status" value="1"/>
</dbReference>
<dbReference type="EMBL" id="OIVN01006330">
    <property type="protein sequence ID" value="SPD30732.1"/>
    <property type="molecule type" value="Genomic_DNA"/>
</dbReference>
<evidence type="ECO:0000259" key="1">
    <source>
        <dbReference type="PROSITE" id="PS50181"/>
    </source>
</evidence>
<dbReference type="PANTHER" id="PTHR31672:SF13">
    <property type="entry name" value="F-BOX PROTEIN CPR30-LIKE"/>
    <property type="match status" value="1"/>
</dbReference>
<gene>
    <name evidence="2" type="ORF">FSB_LOCUS58614</name>
</gene>
<dbReference type="PROSITE" id="PS50181">
    <property type="entry name" value="FBOX"/>
    <property type="match status" value="1"/>
</dbReference>
<feature type="domain" description="F-box" evidence="1">
    <location>
        <begin position="12"/>
        <end position="62"/>
    </location>
</feature>
<dbReference type="InterPro" id="IPR011042">
    <property type="entry name" value="6-blade_b-propeller_TolB-like"/>
</dbReference>
<dbReference type="AlphaFoldDB" id="A0A2N9J0M4"/>
<name>A0A2N9J0M4_FAGSY</name>
<dbReference type="CDD" id="cd22157">
    <property type="entry name" value="F-box_AtFBW1-like"/>
    <property type="match status" value="1"/>
</dbReference>
<reference evidence="2" key="1">
    <citation type="submission" date="2018-02" db="EMBL/GenBank/DDBJ databases">
        <authorList>
            <person name="Cohen D.B."/>
            <person name="Kent A.D."/>
        </authorList>
    </citation>
    <scope>NUCLEOTIDE SEQUENCE</scope>
</reference>
<dbReference type="Pfam" id="PF00646">
    <property type="entry name" value="F-box"/>
    <property type="match status" value="1"/>
</dbReference>
<dbReference type="Gene3D" id="1.20.1280.50">
    <property type="match status" value="1"/>
</dbReference>
<dbReference type="InterPro" id="IPR036047">
    <property type="entry name" value="F-box-like_dom_sf"/>
</dbReference>